<reference evidence="1 2" key="1">
    <citation type="submission" date="2007-08" db="EMBL/GenBank/DDBJ databases">
        <title>Draft genome sequence of Clostridium leptum (DSM 753).</title>
        <authorList>
            <person name="Sudarsanam P."/>
            <person name="Ley R."/>
            <person name="Guruge J."/>
            <person name="Turnbaugh P.J."/>
            <person name="Mahowald M."/>
            <person name="Liep D."/>
            <person name="Gordon J."/>
        </authorList>
    </citation>
    <scope>NUCLEOTIDE SEQUENCE [LARGE SCALE GENOMIC DNA]</scope>
    <source>
        <strain evidence="1 2">DSM 753</strain>
    </source>
</reference>
<gene>
    <name evidence="1" type="ORF">CLOLEP_01210</name>
</gene>
<organism evidence="1 2">
    <name type="scientific">[Clostridium] leptum DSM 753</name>
    <dbReference type="NCBI Taxonomy" id="428125"/>
    <lineage>
        <taxon>Bacteria</taxon>
        <taxon>Bacillati</taxon>
        <taxon>Bacillota</taxon>
        <taxon>Clostridia</taxon>
        <taxon>Eubacteriales</taxon>
        <taxon>Oscillospiraceae</taxon>
        <taxon>Oscillospiraceae incertae sedis</taxon>
    </lineage>
</organism>
<protein>
    <submittedName>
        <fullName evidence="1">Uncharacterized protein</fullName>
    </submittedName>
</protein>
<reference evidence="1 2" key="2">
    <citation type="submission" date="2007-08" db="EMBL/GenBank/DDBJ databases">
        <authorList>
            <person name="Fulton L."/>
            <person name="Clifton S."/>
            <person name="Fulton B."/>
            <person name="Xu J."/>
            <person name="Minx P."/>
            <person name="Pepin K.H."/>
            <person name="Johnson M."/>
            <person name="Thiruvilangam P."/>
            <person name="Bhonagiri V."/>
            <person name="Nash W.E."/>
            <person name="Wang C."/>
            <person name="Mardis E.R."/>
            <person name="Wilson R.K."/>
        </authorList>
    </citation>
    <scope>NUCLEOTIDE SEQUENCE [LARGE SCALE GENOMIC DNA]</scope>
    <source>
        <strain evidence="1 2">DSM 753</strain>
    </source>
</reference>
<dbReference type="Proteomes" id="UP000003490">
    <property type="component" value="Unassembled WGS sequence"/>
</dbReference>
<sequence length="114" mass="12786">MRLKALFSDRGREPLGISQQFYHQPALLRRKGTPYVQHIPFFSGQGNRVSIFGKKLRQGDPKPPAYLIQGLYRRCLMAAVPAAYGGLGKSAVFCQRVFGPVPLCTEPDNFVENF</sequence>
<dbReference type="HOGENOM" id="CLU_2116738_0_0_9"/>
<evidence type="ECO:0000313" key="1">
    <source>
        <dbReference type="EMBL" id="EDO62348.1"/>
    </source>
</evidence>
<dbReference type="EMBL" id="ABCB02000016">
    <property type="protein sequence ID" value="EDO62348.1"/>
    <property type="molecule type" value="Genomic_DNA"/>
</dbReference>
<name>A7VRM5_9FIRM</name>
<evidence type="ECO:0000313" key="2">
    <source>
        <dbReference type="Proteomes" id="UP000003490"/>
    </source>
</evidence>
<accession>A7VRM5</accession>
<comment type="caution">
    <text evidence="1">The sequence shown here is derived from an EMBL/GenBank/DDBJ whole genome shotgun (WGS) entry which is preliminary data.</text>
</comment>
<dbReference type="AlphaFoldDB" id="A7VRM5"/>
<proteinExistence type="predicted"/>